<evidence type="ECO:0000256" key="1">
    <source>
        <dbReference type="ARBA" id="ARBA00001947"/>
    </source>
</evidence>
<dbReference type="Pfam" id="PF05193">
    <property type="entry name" value="Peptidase_M16_C"/>
    <property type="match status" value="1"/>
</dbReference>
<keyword evidence="5" id="KW-0378">Hydrolase</keyword>
<sequence>MKYLNTVLVAFFFLSMCSLSAQSKLLDFTNLEKEIPIDPSVKMGKLSNGLTYYLKHNEKPKNKAELRLVLKAGSILEDEDQLGLAHFIEHMAFNGTKNFPKNELIDYLQSLGIEFGADLNAHTSFDETVYKLSVPTDEATFNTSLQVLRDWADGITFSDEEIDNERGIVAEELRARSGAGMRMYYQSIPELTNNSRYAERAPIGTLDVLMHAKYDALKRYYRDWYRPDLMALMLVGDFDVAEVETKIKKVFESIKPVTHPKERIYYKIPENQEPKISIISDKEAKGVSVSIYIKKEEKELVTLNDYKQELLKKLYTGMLRQRLSEVQLMPEAPFLSASVGIGNFLSNMDCYYLRATLKEDRVEDGIDALLTESERAKQYGFTTTELERYKELLLNNADIRRKETGKLSSKAYYIDKYIDHFTDKTPIPSDTFIYEFYKAILPSIQVEDVNNMAPEWIRKDNTAVVIKAIEKEALVLTTKTKVLEIVQNTALKEIAPYKDMLGDVKLMYVKPKPGKIKKTEYNKKIDVTTWTLANGITVIAKPTPFQNDLINMSGFRLGGSSVAPDSLYVSARYAGNIVGSSAEKIPST</sequence>
<evidence type="ECO:0000256" key="5">
    <source>
        <dbReference type="ARBA" id="ARBA00022801"/>
    </source>
</evidence>
<feature type="domain" description="Peptidase M16 N-terminal" evidence="10">
    <location>
        <begin position="56"/>
        <end position="175"/>
    </location>
</feature>
<keyword evidence="7" id="KW-0482">Metalloprotease</keyword>
<evidence type="ECO:0000259" key="11">
    <source>
        <dbReference type="Pfam" id="PF05193"/>
    </source>
</evidence>
<feature type="signal peptide" evidence="9">
    <location>
        <begin position="1"/>
        <end position="21"/>
    </location>
</feature>
<name>A0ABT8WKN3_9FLAO</name>
<dbReference type="InterPro" id="IPR007863">
    <property type="entry name" value="Peptidase_M16_C"/>
</dbReference>
<dbReference type="EMBL" id="JAUOEL010000002">
    <property type="protein sequence ID" value="MDO5973711.1"/>
    <property type="molecule type" value="Genomic_DNA"/>
</dbReference>
<keyword evidence="4" id="KW-0479">Metal-binding</keyword>
<evidence type="ECO:0000256" key="8">
    <source>
        <dbReference type="RuleBase" id="RU004447"/>
    </source>
</evidence>
<dbReference type="SUPFAM" id="SSF63411">
    <property type="entry name" value="LuxS/MPP-like metallohydrolase"/>
    <property type="match status" value="3"/>
</dbReference>
<dbReference type="Pfam" id="PF00675">
    <property type="entry name" value="Peptidase_M16"/>
    <property type="match status" value="1"/>
</dbReference>
<evidence type="ECO:0000313" key="13">
    <source>
        <dbReference type="Proteomes" id="UP001176806"/>
    </source>
</evidence>
<dbReference type="PANTHER" id="PTHR43690:SF17">
    <property type="entry name" value="PROTEIN YHJJ"/>
    <property type="match status" value="1"/>
</dbReference>
<dbReference type="InterPro" id="IPR050626">
    <property type="entry name" value="Peptidase_M16"/>
</dbReference>
<evidence type="ECO:0000259" key="10">
    <source>
        <dbReference type="Pfam" id="PF00675"/>
    </source>
</evidence>
<dbReference type="Gene3D" id="3.30.830.10">
    <property type="entry name" value="Metalloenzyme, LuxS/M16 peptidase-like"/>
    <property type="match status" value="2"/>
</dbReference>
<dbReference type="InterPro" id="IPR011765">
    <property type="entry name" value="Pept_M16_N"/>
</dbReference>
<comment type="similarity">
    <text evidence="2 8">Belongs to the peptidase M16 family.</text>
</comment>
<organism evidence="12 13">
    <name type="scientific">Flavivirga jejuensis</name>
    <dbReference type="NCBI Taxonomy" id="870487"/>
    <lineage>
        <taxon>Bacteria</taxon>
        <taxon>Pseudomonadati</taxon>
        <taxon>Bacteroidota</taxon>
        <taxon>Flavobacteriia</taxon>
        <taxon>Flavobacteriales</taxon>
        <taxon>Flavobacteriaceae</taxon>
        <taxon>Flavivirga</taxon>
    </lineage>
</organism>
<evidence type="ECO:0000256" key="2">
    <source>
        <dbReference type="ARBA" id="ARBA00007261"/>
    </source>
</evidence>
<keyword evidence="9" id="KW-0732">Signal</keyword>
<comment type="caution">
    <text evidence="12">The sequence shown here is derived from an EMBL/GenBank/DDBJ whole genome shotgun (WGS) entry which is preliminary data.</text>
</comment>
<reference evidence="12" key="1">
    <citation type="submission" date="2023-07" db="EMBL/GenBank/DDBJ databases">
        <title>Two novel species in the genus Flavivirga.</title>
        <authorList>
            <person name="Kwon K."/>
        </authorList>
    </citation>
    <scope>NUCLEOTIDE SEQUENCE</scope>
    <source>
        <strain evidence="12">KACC 14158</strain>
    </source>
</reference>
<evidence type="ECO:0000256" key="9">
    <source>
        <dbReference type="SAM" id="SignalP"/>
    </source>
</evidence>
<evidence type="ECO:0000256" key="6">
    <source>
        <dbReference type="ARBA" id="ARBA00022833"/>
    </source>
</evidence>
<feature type="domain" description="Peptidase M16 C-terminal" evidence="11">
    <location>
        <begin position="213"/>
        <end position="393"/>
    </location>
</feature>
<evidence type="ECO:0000256" key="3">
    <source>
        <dbReference type="ARBA" id="ARBA00022670"/>
    </source>
</evidence>
<dbReference type="InterPro" id="IPR011249">
    <property type="entry name" value="Metalloenz_LuxS/M16"/>
</dbReference>
<accession>A0ABT8WKN3</accession>
<evidence type="ECO:0000313" key="12">
    <source>
        <dbReference type="EMBL" id="MDO5973711.1"/>
    </source>
</evidence>
<protein>
    <submittedName>
        <fullName evidence="12">Pitrilysin family protein</fullName>
    </submittedName>
</protein>
<gene>
    <name evidence="12" type="ORF">Q4Q40_05900</name>
</gene>
<dbReference type="InterPro" id="IPR001431">
    <property type="entry name" value="Pept_M16_Zn_BS"/>
</dbReference>
<keyword evidence="3" id="KW-0645">Protease</keyword>
<dbReference type="Proteomes" id="UP001176806">
    <property type="component" value="Unassembled WGS sequence"/>
</dbReference>
<dbReference type="PROSITE" id="PS00143">
    <property type="entry name" value="INSULINASE"/>
    <property type="match status" value="1"/>
</dbReference>
<comment type="cofactor">
    <cofactor evidence="1">
        <name>Zn(2+)</name>
        <dbReference type="ChEBI" id="CHEBI:29105"/>
    </cofactor>
</comment>
<proteinExistence type="inferred from homology"/>
<dbReference type="RefSeq" id="WP_303300829.1">
    <property type="nucleotide sequence ID" value="NZ_BAABDA010000051.1"/>
</dbReference>
<keyword evidence="6" id="KW-0862">Zinc</keyword>
<evidence type="ECO:0000256" key="4">
    <source>
        <dbReference type="ARBA" id="ARBA00022723"/>
    </source>
</evidence>
<keyword evidence="13" id="KW-1185">Reference proteome</keyword>
<feature type="chain" id="PRO_5046863776" evidence="9">
    <location>
        <begin position="22"/>
        <end position="588"/>
    </location>
</feature>
<evidence type="ECO:0000256" key="7">
    <source>
        <dbReference type="ARBA" id="ARBA00023049"/>
    </source>
</evidence>
<dbReference type="PANTHER" id="PTHR43690">
    <property type="entry name" value="NARDILYSIN"/>
    <property type="match status" value="1"/>
</dbReference>